<evidence type="ECO:0000256" key="3">
    <source>
        <dbReference type="ARBA" id="ARBA00013119"/>
    </source>
</evidence>
<evidence type="ECO:0000256" key="8">
    <source>
        <dbReference type="ARBA" id="ARBA00047698"/>
    </source>
</evidence>
<keyword evidence="6" id="KW-0520">NAD</keyword>
<evidence type="ECO:0000256" key="6">
    <source>
        <dbReference type="ARBA" id="ARBA00023027"/>
    </source>
</evidence>
<comment type="similarity">
    <text evidence="2">Belongs to the glyceraldehyde-3-phosphate dehydrogenase family.</text>
</comment>
<dbReference type="GO" id="GO:0051287">
    <property type="term" value="F:NAD binding"/>
    <property type="evidence" value="ECO:0007669"/>
    <property type="project" value="InterPro"/>
</dbReference>
<keyword evidence="11" id="KW-1185">Reference proteome</keyword>
<keyword evidence="5" id="KW-0560">Oxidoreductase</keyword>
<dbReference type="EC" id="1.2.1.12" evidence="3"/>
<evidence type="ECO:0000313" key="10">
    <source>
        <dbReference type="EMBL" id="KAK7802526.1"/>
    </source>
</evidence>
<dbReference type="GO" id="GO:0006096">
    <property type="term" value="P:glycolytic process"/>
    <property type="evidence" value="ECO:0007669"/>
    <property type="project" value="UniProtKB-KW"/>
</dbReference>
<evidence type="ECO:0000256" key="4">
    <source>
        <dbReference type="ARBA" id="ARBA00022490"/>
    </source>
</evidence>
<dbReference type="SMART" id="SM00846">
    <property type="entry name" value="Gp_dh_N"/>
    <property type="match status" value="1"/>
</dbReference>
<dbReference type="Proteomes" id="UP001488838">
    <property type="component" value="Unassembled WGS sequence"/>
</dbReference>
<protein>
    <recommendedName>
        <fullName evidence="3">glyceraldehyde-3-phosphate dehydrogenase (phosphorylating)</fullName>
        <ecNumber evidence="3">1.2.1.12</ecNumber>
    </recommendedName>
</protein>
<feature type="domain" description="Glyceraldehyde 3-phosphate dehydrogenase NAD(P) binding" evidence="9">
    <location>
        <begin position="7"/>
        <end position="80"/>
    </location>
</feature>
<name>A0AAW0HJM0_MYOGA</name>
<keyword evidence="7" id="KW-0324">Glycolysis</keyword>
<dbReference type="InterPro" id="IPR036291">
    <property type="entry name" value="NAD(P)-bd_dom_sf"/>
</dbReference>
<reference evidence="10 11" key="1">
    <citation type="journal article" date="2023" name="bioRxiv">
        <title>Conserved and derived expression patterns and positive selection on dental genes reveal complex evolutionary context of ever-growing rodent molars.</title>
        <authorList>
            <person name="Calamari Z.T."/>
            <person name="Song A."/>
            <person name="Cohen E."/>
            <person name="Akter M."/>
            <person name="Roy R.D."/>
            <person name="Hallikas O."/>
            <person name="Christensen M.M."/>
            <person name="Li P."/>
            <person name="Marangoni P."/>
            <person name="Jernvall J."/>
            <person name="Klein O.D."/>
        </authorList>
    </citation>
    <scope>NUCLEOTIDE SEQUENCE [LARGE SCALE GENOMIC DNA]</scope>
    <source>
        <strain evidence="10">V071</strain>
    </source>
</reference>
<evidence type="ECO:0000256" key="5">
    <source>
        <dbReference type="ARBA" id="ARBA00023002"/>
    </source>
</evidence>
<comment type="catalytic activity">
    <reaction evidence="8">
        <text>D-glyceraldehyde 3-phosphate + phosphate + NAD(+) = (2R)-3-phospho-glyceroyl phosphate + NADH + H(+)</text>
        <dbReference type="Rhea" id="RHEA:10300"/>
        <dbReference type="ChEBI" id="CHEBI:15378"/>
        <dbReference type="ChEBI" id="CHEBI:43474"/>
        <dbReference type="ChEBI" id="CHEBI:57540"/>
        <dbReference type="ChEBI" id="CHEBI:57604"/>
        <dbReference type="ChEBI" id="CHEBI:57945"/>
        <dbReference type="ChEBI" id="CHEBI:59776"/>
        <dbReference type="EC" id="1.2.1.12"/>
    </reaction>
</comment>
<dbReference type="InterPro" id="IPR020828">
    <property type="entry name" value="GlycerAld_3-P_DH_NAD(P)-bd"/>
</dbReference>
<dbReference type="GO" id="GO:0004365">
    <property type="term" value="F:glyceraldehyde-3-phosphate dehydrogenase (NAD+) (phosphorylating) activity"/>
    <property type="evidence" value="ECO:0007669"/>
    <property type="project" value="UniProtKB-EC"/>
</dbReference>
<dbReference type="Gene3D" id="3.40.50.720">
    <property type="entry name" value="NAD(P)-binding Rossmann-like Domain"/>
    <property type="match status" value="1"/>
</dbReference>
<dbReference type="SUPFAM" id="SSF51735">
    <property type="entry name" value="NAD(P)-binding Rossmann-fold domains"/>
    <property type="match status" value="1"/>
</dbReference>
<proteinExistence type="inferred from homology"/>
<dbReference type="GO" id="GO:0005829">
    <property type="term" value="C:cytosol"/>
    <property type="evidence" value="ECO:0007669"/>
    <property type="project" value="TreeGrafter"/>
</dbReference>
<dbReference type="AlphaFoldDB" id="A0AAW0HJM0"/>
<evidence type="ECO:0000256" key="2">
    <source>
        <dbReference type="ARBA" id="ARBA00007406"/>
    </source>
</evidence>
<sequence>MMVKIDVKIDVNRFGHIECLVIRTSFMPGKMDVLATKGPFIDHNYMVYVVQHDSTHSKFNSIVKAENRKLVISGKAITIF</sequence>
<dbReference type="PANTHER" id="PTHR10836">
    <property type="entry name" value="GLYCERALDEHYDE 3-PHOSPHATE DEHYDROGENASE"/>
    <property type="match status" value="1"/>
</dbReference>
<dbReference type="PANTHER" id="PTHR10836:SF111">
    <property type="entry name" value="GLYCERALDEHYDE-3-PHOSPHATE DEHYDROGENASE"/>
    <property type="match status" value="1"/>
</dbReference>
<keyword evidence="4" id="KW-0963">Cytoplasm</keyword>
<gene>
    <name evidence="10" type="ORF">U0070_027057</name>
</gene>
<evidence type="ECO:0000259" key="9">
    <source>
        <dbReference type="SMART" id="SM00846"/>
    </source>
</evidence>
<dbReference type="InterPro" id="IPR020831">
    <property type="entry name" value="GlycerAld/Erythrose_P_DH"/>
</dbReference>
<evidence type="ECO:0000256" key="1">
    <source>
        <dbReference type="ARBA" id="ARBA00004869"/>
    </source>
</evidence>
<comment type="pathway">
    <text evidence="1">Carbohydrate degradation; glycolysis; pyruvate from D-glyceraldehyde 3-phosphate: step 1/5.</text>
</comment>
<dbReference type="Pfam" id="PF00044">
    <property type="entry name" value="Gp_dh_N"/>
    <property type="match status" value="1"/>
</dbReference>
<evidence type="ECO:0000313" key="11">
    <source>
        <dbReference type="Proteomes" id="UP001488838"/>
    </source>
</evidence>
<comment type="caution">
    <text evidence="10">The sequence shown here is derived from an EMBL/GenBank/DDBJ whole genome shotgun (WGS) entry which is preliminary data.</text>
</comment>
<dbReference type="EMBL" id="JBBHLL010000459">
    <property type="protein sequence ID" value="KAK7802526.1"/>
    <property type="molecule type" value="Genomic_DNA"/>
</dbReference>
<accession>A0AAW0HJM0</accession>
<organism evidence="10 11">
    <name type="scientific">Myodes glareolus</name>
    <name type="common">Bank vole</name>
    <name type="synonym">Clethrionomys glareolus</name>
    <dbReference type="NCBI Taxonomy" id="447135"/>
    <lineage>
        <taxon>Eukaryota</taxon>
        <taxon>Metazoa</taxon>
        <taxon>Chordata</taxon>
        <taxon>Craniata</taxon>
        <taxon>Vertebrata</taxon>
        <taxon>Euteleostomi</taxon>
        <taxon>Mammalia</taxon>
        <taxon>Eutheria</taxon>
        <taxon>Euarchontoglires</taxon>
        <taxon>Glires</taxon>
        <taxon>Rodentia</taxon>
        <taxon>Myomorpha</taxon>
        <taxon>Muroidea</taxon>
        <taxon>Cricetidae</taxon>
        <taxon>Arvicolinae</taxon>
        <taxon>Myodes</taxon>
    </lineage>
</organism>
<evidence type="ECO:0000256" key="7">
    <source>
        <dbReference type="ARBA" id="ARBA00023152"/>
    </source>
</evidence>